<feature type="compositionally biased region" description="Acidic residues" evidence="5">
    <location>
        <begin position="1092"/>
        <end position="1113"/>
    </location>
</feature>
<keyword evidence="3" id="KW-0378">Hydrolase</keyword>
<feature type="compositionally biased region" description="Polar residues" evidence="5">
    <location>
        <begin position="676"/>
        <end position="737"/>
    </location>
</feature>
<feature type="region of interest" description="Disordered" evidence="5">
    <location>
        <begin position="173"/>
        <end position="246"/>
    </location>
</feature>
<feature type="compositionally biased region" description="Polar residues" evidence="5">
    <location>
        <begin position="205"/>
        <end position="224"/>
    </location>
</feature>
<protein>
    <recommendedName>
        <fullName evidence="6">PDEase domain-containing protein</fullName>
    </recommendedName>
</protein>
<feature type="compositionally biased region" description="Acidic residues" evidence="5">
    <location>
        <begin position="572"/>
        <end position="581"/>
    </location>
</feature>
<dbReference type="PANTHER" id="PTHR11347">
    <property type="entry name" value="CYCLIC NUCLEOTIDE PHOSPHODIESTERASE"/>
    <property type="match status" value="1"/>
</dbReference>
<feature type="compositionally biased region" description="Basic and acidic residues" evidence="5">
    <location>
        <begin position="142"/>
        <end position="155"/>
    </location>
</feature>
<keyword evidence="8" id="KW-1185">Reference proteome</keyword>
<feature type="compositionally biased region" description="Basic and acidic residues" evidence="5">
    <location>
        <begin position="38"/>
        <end position="54"/>
    </location>
</feature>
<feature type="compositionally biased region" description="Acidic residues" evidence="5">
    <location>
        <begin position="553"/>
        <end position="562"/>
    </location>
</feature>
<feature type="compositionally biased region" description="Polar residues" evidence="5">
    <location>
        <begin position="117"/>
        <end position="141"/>
    </location>
</feature>
<comment type="caution">
    <text evidence="7">The sequence shown here is derived from an EMBL/GenBank/DDBJ whole genome shotgun (WGS) entry which is preliminary data.</text>
</comment>
<keyword evidence="2" id="KW-0479">Metal-binding</keyword>
<evidence type="ECO:0000256" key="3">
    <source>
        <dbReference type="ARBA" id="ARBA00022801"/>
    </source>
</evidence>
<dbReference type="GO" id="GO:0004114">
    <property type="term" value="F:3',5'-cyclic-nucleotide phosphodiesterase activity"/>
    <property type="evidence" value="ECO:0007669"/>
    <property type="project" value="InterPro"/>
</dbReference>
<sequence>MAHTTARGSCGGGGGASSSSGANHNNLSIVRESPSPSHFDEGQESRDAADERRNTNNSRFVFGEKRSVSAPLTVPQFAATTHNSAMTAESRRQYGSQVRGSEEEKRIAEHTERMQRHSSMSARQRDSFTTGDSAPNSPTDQQQKKEAKRSDPPAKEKKRAWAAWFERIFSRTASHKKAKERQMVDRSSSSKNVVWFRRGKRTSKSSEASGASCVANQSTDTTADQQHDDNSSSNNNTNASSSAMLGEEEITTATTATTSTTMQAYVNLLFHHMPVFQFLFDREGKLLVANPSAKSYYGNKFTLRALIEDSTTSYSDARSREEQYEKLLYAIRHGKHYTFQQKRWSKRDPTVEKWVEIEVWPMRVKKKHIAQLGQGIGGEDALQQEEDDENGTTTYVAIVNQTNITKLKDVEWKLLKAQLELQRLNTQLERSLVQAEKDLRHAGLSKPFEWSAAQNQQDEGEHDRPESFSSIKPRISINTDTPLDMTLRLLDGLLAHELPERSRVKDLRRILIHTSDFRSPLSLRHQLQGLGPLSTLADGGAPSVFDETSAGNGDDDDDDDDGNKEQQRDEQQQEENNDGGDDDAHHPSSRRASIDTTRAALLPSPSSQENPLPYDADVAGALVSLLEDKREERRTYQARSVNWRASSTGGSSRNHRGTIPPAFLRRRSGETGMEDTASTSYHPGDSSTRSSYQADSTRSWMSSSRTIAGSDAGSSSLRSLPENNEESVPTGQLQSTIRRAMTKWRRRALGNRPSPLSSSTPSASSTNPPRAAAADVGDEKNDAVSFDSFQREACKVPDSTVRAVVHDLIKLANHQRLRDSVALTSHEMLDTPALRVLPPQVGEILQLAMNSWTFDAFRWKDAARMRPLSLITFYTMEYNELLTYFDIHRVRLMRFLLAIEDGYPEDNPYHNRTHASEVVRVINLLFVKGGILDDAEDDEVLSSAASLGEPERRLSVGFDDTDHAPTTTRRNDSVSSTSFLPPPPPSSLNSSRFMGTRGCHRGCRRFNVGPLEYFAALYSALVHDHEHIGRNNEYLVRTRHRYATMYNDASPNEAHHIASSFHVMRSTGCKNGAAEENRRGCHDHLPMHPPVLEEEGTDVSSDEGTTDSDDDDNNNNSIRHNGGRPGDCDRWFSRDFLCRMSPEDFRRFRENAISMVLATDMTSHFSIVSEFQRLVPSVPSVGDHSREEVDKSTIDILLKTALKISDIGHLTATLDVHKKWVSRLEEEFFEQGDCERARGMKVSFLMDRSKPGVGKSQVGFFDIVVFPLFKAWVDVFPASEPLLENVTENYEYWRSRESPPADDVSKSP</sequence>
<feature type="region of interest" description="Disordered" evidence="5">
    <location>
        <begin position="1"/>
        <end position="159"/>
    </location>
</feature>
<accession>A0A830HNY6</accession>
<comment type="cofactor">
    <cofactor evidence="1">
        <name>a divalent metal cation</name>
        <dbReference type="ChEBI" id="CHEBI:60240"/>
    </cofactor>
</comment>
<feature type="coiled-coil region" evidence="4">
    <location>
        <begin position="407"/>
        <end position="438"/>
    </location>
</feature>
<dbReference type="InterPro" id="IPR035965">
    <property type="entry name" value="PAS-like_dom_sf"/>
</dbReference>
<evidence type="ECO:0000256" key="5">
    <source>
        <dbReference type="SAM" id="MobiDB-lite"/>
    </source>
</evidence>
<dbReference type="SUPFAM" id="SSF55785">
    <property type="entry name" value="PYP-like sensor domain (PAS domain)"/>
    <property type="match status" value="1"/>
</dbReference>
<dbReference type="PROSITE" id="PS51845">
    <property type="entry name" value="PDEASE_I_2"/>
    <property type="match status" value="1"/>
</dbReference>
<evidence type="ECO:0000313" key="7">
    <source>
        <dbReference type="EMBL" id="GHP06717.1"/>
    </source>
</evidence>
<evidence type="ECO:0000256" key="2">
    <source>
        <dbReference type="ARBA" id="ARBA00022723"/>
    </source>
</evidence>
<dbReference type="EMBL" id="BNJQ01000014">
    <property type="protein sequence ID" value="GHP06717.1"/>
    <property type="molecule type" value="Genomic_DNA"/>
</dbReference>
<dbReference type="InterPro" id="IPR036971">
    <property type="entry name" value="PDEase_catalytic_dom_sf"/>
</dbReference>
<gene>
    <name evidence="7" type="ORF">PPROV_000546100</name>
</gene>
<dbReference type="Pfam" id="PF00233">
    <property type="entry name" value="PDEase_I"/>
    <property type="match status" value="2"/>
</dbReference>
<evidence type="ECO:0000256" key="4">
    <source>
        <dbReference type="SAM" id="Coils"/>
    </source>
</evidence>
<feature type="region of interest" description="Disordered" evidence="5">
    <location>
        <begin position="534"/>
        <end position="594"/>
    </location>
</feature>
<dbReference type="SUPFAM" id="SSF109604">
    <property type="entry name" value="HD-domain/PDEase-like"/>
    <property type="match status" value="2"/>
</dbReference>
<dbReference type="Gene3D" id="3.30.450.20">
    <property type="entry name" value="PAS domain"/>
    <property type="match status" value="1"/>
</dbReference>
<dbReference type="Gene3D" id="1.10.1300.10">
    <property type="entry name" value="3'5'-cyclic nucleotide phosphodiesterase, catalytic domain"/>
    <property type="match status" value="1"/>
</dbReference>
<feature type="region of interest" description="Disordered" evidence="5">
    <location>
        <begin position="452"/>
        <end position="476"/>
    </location>
</feature>
<reference evidence="7" key="1">
    <citation type="submission" date="2020-10" db="EMBL/GenBank/DDBJ databases">
        <title>Unveiling of a novel bifunctional photoreceptor, Dualchrome1, isolated from a cosmopolitan green alga.</title>
        <authorList>
            <person name="Suzuki S."/>
            <person name="Kawachi M."/>
        </authorList>
    </citation>
    <scope>NUCLEOTIDE SEQUENCE</scope>
    <source>
        <strain evidence="7">NIES 2893</strain>
    </source>
</reference>
<feature type="domain" description="PDEase" evidence="6">
    <location>
        <begin position="833"/>
        <end position="1300"/>
    </location>
</feature>
<feature type="compositionally biased region" description="Low complexity" evidence="5">
    <location>
        <begin position="231"/>
        <end position="243"/>
    </location>
</feature>
<organism evidence="7 8">
    <name type="scientific">Pycnococcus provasolii</name>
    <dbReference type="NCBI Taxonomy" id="41880"/>
    <lineage>
        <taxon>Eukaryota</taxon>
        <taxon>Viridiplantae</taxon>
        <taxon>Chlorophyta</taxon>
        <taxon>Pseudoscourfieldiophyceae</taxon>
        <taxon>Pseudoscourfieldiales</taxon>
        <taxon>Pycnococcaceae</taxon>
        <taxon>Pycnococcus</taxon>
    </lineage>
</organism>
<evidence type="ECO:0000259" key="6">
    <source>
        <dbReference type="PROSITE" id="PS51845"/>
    </source>
</evidence>
<proteinExistence type="predicted"/>
<feature type="compositionally biased region" description="Polar residues" evidence="5">
    <location>
        <begin position="78"/>
        <end position="99"/>
    </location>
</feature>
<dbReference type="Proteomes" id="UP000660262">
    <property type="component" value="Unassembled WGS sequence"/>
</dbReference>
<feature type="compositionally biased region" description="Basic and acidic residues" evidence="5">
    <location>
        <begin position="100"/>
        <end position="115"/>
    </location>
</feature>
<dbReference type="GO" id="GO:0007165">
    <property type="term" value="P:signal transduction"/>
    <property type="evidence" value="ECO:0007669"/>
    <property type="project" value="InterPro"/>
</dbReference>
<keyword evidence="4" id="KW-0175">Coiled coil</keyword>
<evidence type="ECO:0000313" key="8">
    <source>
        <dbReference type="Proteomes" id="UP000660262"/>
    </source>
</evidence>
<feature type="region of interest" description="Disordered" evidence="5">
    <location>
        <begin position="1073"/>
        <end position="1124"/>
    </location>
</feature>
<name>A0A830HNY6_9CHLO</name>
<feature type="region of interest" description="Disordered" evidence="5">
    <location>
        <begin position="955"/>
        <end position="992"/>
    </location>
</feature>
<feature type="compositionally biased region" description="Basic residues" evidence="5">
    <location>
        <begin position="740"/>
        <end position="749"/>
    </location>
</feature>
<feature type="compositionally biased region" description="Polar residues" evidence="5">
    <location>
        <begin position="643"/>
        <end position="652"/>
    </location>
</feature>
<dbReference type="InterPro" id="IPR002073">
    <property type="entry name" value="PDEase_catalytic_dom"/>
</dbReference>
<feature type="compositionally biased region" description="Basic and acidic residues" evidence="5">
    <location>
        <begin position="1073"/>
        <end position="1086"/>
    </location>
</feature>
<dbReference type="GO" id="GO:0046872">
    <property type="term" value="F:metal ion binding"/>
    <property type="evidence" value="ECO:0007669"/>
    <property type="project" value="UniProtKB-KW"/>
</dbReference>
<feature type="compositionally biased region" description="Low complexity" evidence="5">
    <location>
        <begin position="751"/>
        <end position="774"/>
    </location>
</feature>
<dbReference type="OrthoDB" id="541199at2759"/>
<evidence type="ECO:0000256" key="1">
    <source>
        <dbReference type="ARBA" id="ARBA00001968"/>
    </source>
</evidence>
<feature type="region of interest" description="Disordered" evidence="5">
    <location>
        <begin position="643"/>
        <end position="779"/>
    </location>
</feature>